<evidence type="ECO:0008006" key="4">
    <source>
        <dbReference type="Google" id="ProtNLM"/>
    </source>
</evidence>
<evidence type="ECO:0000313" key="2">
    <source>
        <dbReference type="EMBL" id="MBM6850766.1"/>
    </source>
</evidence>
<dbReference type="Proteomes" id="UP000719500">
    <property type="component" value="Unassembled WGS sequence"/>
</dbReference>
<accession>A0ABS2FUP6</accession>
<keyword evidence="1" id="KW-1133">Transmembrane helix</keyword>
<dbReference type="RefSeq" id="WP_204803092.1">
    <property type="nucleotide sequence ID" value="NZ_JACSNX010000004.1"/>
</dbReference>
<keyword evidence="1" id="KW-0472">Membrane</keyword>
<sequence>MLWYEVLAPVLILAGAAFFGWMLYGRKSGPTGCIGCGKCVADGVCILTGKQVPGIFRDRGKKQ</sequence>
<proteinExistence type="predicted"/>
<keyword evidence="1" id="KW-0812">Transmembrane</keyword>
<dbReference type="EMBL" id="JACSNX010000004">
    <property type="protein sequence ID" value="MBM6850766.1"/>
    <property type="molecule type" value="Genomic_DNA"/>
</dbReference>
<gene>
    <name evidence="2" type="ORF">H9X91_04850</name>
</gene>
<organism evidence="2 3">
    <name type="scientific">Oscillibacter valericigenes</name>
    <dbReference type="NCBI Taxonomy" id="351091"/>
    <lineage>
        <taxon>Bacteria</taxon>
        <taxon>Bacillati</taxon>
        <taxon>Bacillota</taxon>
        <taxon>Clostridia</taxon>
        <taxon>Eubacteriales</taxon>
        <taxon>Oscillospiraceae</taxon>
        <taxon>Oscillibacter</taxon>
    </lineage>
</organism>
<reference evidence="2 3" key="1">
    <citation type="journal article" date="2021" name="Sci. Rep.">
        <title>The distribution of antibiotic resistance genes in chicken gut microbiota commensals.</title>
        <authorList>
            <person name="Juricova H."/>
            <person name="Matiasovicova J."/>
            <person name="Kubasova T."/>
            <person name="Cejkova D."/>
            <person name="Rychlik I."/>
        </authorList>
    </citation>
    <scope>NUCLEOTIDE SEQUENCE [LARGE SCALE GENOMIC DNA]</scope>
    <source>
        <strain evidence="2 3">An411</strain>
    </source>
</reference>
<keyword evidence="3" id="KW-1185">Reference proteome</keyword>
<comment type="caution">
    <text evidence="2">The sequence shown here is derived from an EMBL/GenBank/DDBJ whole genome shotgun (WGS) entry which is preliminary data.</text>
</comment>
<evidence type="ECO:0000256" key="1">
    <source>
        <dbReference type="SAM" id="Phobius"/>
    </source>
</evidence>
<feature type="transmembrane region" description="Helical" evidence="1">
    <location>
        <begin position="6"/>
        <end position="24"/>
    </location>
</feature>
<protein>
    <recommendedName>
        <fullName evidence="4">FeoB-associated Cys-rich membrane protein</fullName>
    </recommendedName>
</protein>
<name>A0ABS2FUP6_9FIRM</name>
<evidence type="ECO:0000313" key="3">
    <source>
        <dbReference type="Proteomes" id="UP000719500"/>
    </source>
</evidence>